<evidence type="ECO:0000256" key="1">
    <source>
        <dbReference type="PROSITE-ProRule" id="PRU00176"/>
    </source>
</evidence>
<dbReference type="InterPro" id="IPR000504">
    <property type="entry name" value="RRM_dom"/>
</dbReference>
<dbReference type="SUPFAM" id="SSF54928">
    <property type="entry name" value="RNA-binding domain, RBD"/>
    <property type="match status" value="1"/>
</dbReference>
<comment type="caution">
    <text evidence="4">The sequence shown here is derived from an EMBL/GenBank/DDBJ whole genome shotgun (WGS) entry which is preliminary data.</text>
</comment>
<proteinExistence type="predicted"/>
<dbReference type="Proteomes" id="UP001642464">
    <property type="component" value="Unassembled WGS sequence"/>
</dbReference>
<organism evidence="4 5">
    <name type="scientific">Durusdinium trenchii</name>
    <dbReference type="NCBI Taxonomy" id="1381693"/>
    <lineage>
        <taxon>Eukaryota</taxon>
        <taxon>Sar</taxon>
        <taxon>Alveolata</taxon>
        <taxon>Dinophyceae</taxon>
        <taxon>Suessiales</taxon>
        <taxon>Symbiodiniaceae</taxon>
        <taxon>Durusdinium</taxon>
    </lineage>
</organism>
<feature type="region of interest" description="Disordered" evidence="2">
    <location>
        <begin position="383"/>
        <end position="478"/>
    </location>
</feature>
<protein>
    <submittedName>
        <fullName evidence="4">Protein MEI2-like 3 (AML3) (MEI2-like protein 3)</fullName>
    </submittedName>
</protein>
<evidence type="ECO:0000256" key="2">
    <source>
        <dbReference type="SAM" id="MobiDB-lite"/>
    </source>
</evidence>
<dbReference type="InterPro" id="IPR007201">
    <property type="entry name" value="Mei2-like_Rrm_C"/>
</dbReference>
<feature type="compositionally biased region" description="Polar residues" evidence="2">
    <location>
        <begin position="420"/>
        <end position="433"/>
    </location>
</feature>
<dbReference type="InterPro" id="IPR035979">
    <property type="entry name" value="RBD_domain_sf"/>
</dbReference>
<feature type="compositionally biased region" description="Polar residues" evidence="2">
    <location>
        <begin position="444"/>
        <end position="458"/>
    </location>
</feature>
<dbReference type="PROSITE" id="PS50102">
    <property type="entry name" value="RRM"/>
    <property type="match status" value="1"/>
</dbReference>
<dbReference type="Pfam" id="PF04059">
    <property type="entry name" value="RRM_2"/>
    <property type="match status" value="1"/>
</dbReference>
<gene>
    <name evidence="4" type="ORF">SCF082_LOCUS14357</name>
</gene>
<dbReference type="InterPro" id="IPR012677">
    <property type="entry name" value="Nucleotide-bd_a/b_plait_sf"/>
</dbReference>
<dbReference type="Gene3D" id="3.30.70.330">
    <property type="match status" value="1"/>
</dbReference>
<evidence type="ECO:0000313" key="4">
    <source>
        <dbReference type="EMBL" id="CAK9019069.1"/>
    </source>
</evidence>
<reference evidence="4 5" key="1">
    <citation type="submission" date="2024-02" db="EMBL/GenBank/DDBJ databases">
        <authorList>
            <person name="Chen Y."/>
            <person name="Shah S."/>
            <person name="Dougan E. K."/>
            <person name="Thang M."/>
            <person name="Chan C."/>
        </authorList>
    </citation>
    <scope>NUCLEOTIDE SEQUENCE [LARGE SCALE GENOMIC DNA]</scope>
</reference>
<accession>A0ABP0JXP2</accession>
<feature type="domain" description="RRM" evidence="3">
    <location>
        <begin position="27"/>
        <end position="105"/>
    </location>
</feature>
<dbReference type="EMBL" id="CAXAMM010009002">
    <property type="protein sequence ID" value="CAK9019069.1"/>
    <property type="molecule type" value="Genomic_DNA"/>
</dbReference>
<evidence type="ECO:0000259" key="3">
    <source>
        <dbReference type="PROSITE" id="PS50102"/>
    </source>
</evidence>
<sequence length="511" mass="54061">MSSTGKSKRNQRESNLAEKYQTEGPFTTVMIRNIPTEYTQDELIVEVSEVMGSAQSFDFFYLPWDTQNDCNIGYVFVNFPDPGAAQSAVRAFSNYNFRLHDSKKVGKVSPAHIQGLENNLRHLQDRAVVLGNHPCSPIVMWKGQKVELSLIFQELRTQDTLRKFENGGNNSSPGRQAALQNDLAQAAAEALKVPMPEVVNVGETFADLLDRAAGLSHSQGAVMNPGLVMPYMNQRAMGSQMRQGMLSPPSSVGSSYRVTPGGGASPAAAAAAYNRMLASGGFGTISPISGGLQPTTGLLAPQSDKGMAVPPGQFFGRKPEPVSTPNLGASAWPSPQDLAALGLAADPNLYLMANQAGMCRNAPFVTGDDDLFGGDELDGSNFDPRIPAAVTSPHSWSGVVNPAPGLTPPPQLERSEGSQKGRSNVLSPSSNSPGRHALRPGLQSAPTTPSMHGATNGSLEHLGVASRPDSPVTLPATIPTPATLGTGVKEINMKSADQNLLDKFMAQFGAP</sequence>
<keyword evidence="1" id="KW-0694">RNA-binding</keyword>
<keyword evidence="5" id="KW-1185">Reference proteome</keyword>
<evidence type="ECO:0000313" key="5">
    <source>
        <dbReference type="Proteomes" id="UP001642464"/>
    </source>
</evidence>
<name>A0ABP0JXP2_9DINO</name>